<sequence>MPLRKNPALKLKRNFSQTNSSSSGYLASVQSSQSISDFTALMRLLDVASQATEPTARDQAPFLSFFVILLIATSAGFRRESNKHVGFTDHCLALQHHLVQMKHWQKLELISHG</sequence>
<organism evidence="1 3">
    <name type="scientific">Zizania palustris</name>
    <name type="common">Northern wild rice</name>
    <dbReference type="NCBI Taxonomy" id="103762"/>
    <lineage>
        <taxon>Eukaryota</taxon>
        <taxon>Viridiplantae</taxon>
        <taxon>Streptophyta</taxon>
        <taxon>Embryophyta</taxon>
        <taxon>Tracheophyta</taxon>
        <taxon>Spermatophyta</taxon>
        <taxon>Magnoliopsida</taxon>
        <taxon>Liliopsida</taxon>
        <taxon>Poales</taxon>
        <taxon>Poaceae</taxon>
        <taxon>BOP clade</taxon>
        <taxon>Oryzoideae</taxon>
        <taxon>Oryzeae</taxon>
        <taxon>Zizaniinae</taxon>
        <taxon>Zizania</taxon>
    </lineage>
</organism>
<evidence type="ECO:0000313" key="2">
    <source>
        <dbReference type="EMBL" id="KAG8080127.1"/>
    </source>
</evidence>
<proteinExistence type="predicted"/>
<accession>A0A8J5VEF7</accession>
<dbReference type="Proteomes" id="UP000729402">
    <property type="component" value="Unassembled WGS sequence"/>
</dbReference>
<comment type="caution">
    <text evidence="1">The sequence shown here is derived from an EMBL/GenBank/DDBJ whole genome shotgun (WGS) entry which is preliminary data.</text>
</comment>
<reference evidence="1" key="1">
    <citation type="journal article" date="2021" name="bioRxiv">
        <title>Whole Genome Assembly and Annotation of Northern Wild Rice, Zizania palustris L., Supports a Whole Genome Duplication in the Zizania Genus.</title>
        <authorList>
            <person name="Haas M."/>
            <person name="Kono T."/>
            <person name="Macchietto M."/>
            <person name="Millas R."/>
            <person name="McGilp L."/>
            <person name="Shao M."/>
            <person name="Duquette J."/>
            <person name="Hirsch C.N."/>
            <person name="Kimball J."/>
        </authorList>
    </citation>
    <scope>NUCLEOTIDE SEQUENCE</scope>
    <source>
        <tissue evidence="1">Fresh leaf tissue</tissue>
    </source>
</reference>
<evidence type="ECO:0000313" key="1">
    <source>
        <dbReference type="EMBL" id="KAG8043249.1"/>
    </source>
</evidence>
<protein>
    <submittedName>
        <fullName evidence="1">Uncharacterized protein</fullName>
    </submittedName>
</protein>
<reference evidence="1" key="2">
    <citation type="submission" date="2021-02" db="EMBL/GenBank/DDBJ databases">
        <authorList>
            <person name="Kimball J.A."/>
            <person name="Haas M.W."/>
            <person name="Macchietto M."/>
            <person name="Kono T."/>
            <person name="Duquette J."/>
            <person name="Shao M."/>
        </authorList>
    </citation>
    <scope>NUCLEOTIDE SEQUENCE</scope>
    <source>
        <tissue evidence="1">Fresh leaf tissue</tissue>
    </source>
</reference>
<dbReference type="EMBL" id="JAAALK010000282">
    <property type="protein sequence ID" value="KAG8080127.1"/>
    <property type="molecule type" value="Genomic_DNA"/>
</dbReference>
<evidence type="ECO:0000313" key="3">
    <source>
        <dbReference type="Proteomes" id="UP000729402"/>
    </source>
</evidence>
<keyword evidence="3" id="KW-1185">Reference proteome</keyword>
<gene>
    <name evidence="2" type="ORF">GUJ93_ZPchr0007g5652</name>
    <name evidence="1" type="ORF">GUJ93_ZPchr0935g33594</name>
</gene>
<dbReference type="AlphaFoldDB" id="A0A8J5VEF7"/>
<name>A0A8J5VEF7_ZIZPA</name>
<dbReference type="EMBL" id="JAAALK010001061">
    <property type="protein sequence ID" value="KAG8043249.1"/>
    <property type="molecule type" value="Genomic_DNA"/>
</dbReference>